<organism evidence="6 7">
    <name type="scientific">Clostridium acetobutylicum (strain ATCC 824 / DSM 792 / JCM 1419 / IAM 19013 / LMG 5710 / NBRC 13948 / NRRL B-527 / VKM B-1787 / 2291 / W)</name>
    <dbReference type="NCBI Taxonomy" id="272562"/>
    <lineage>
        <taxon>Bacteria</taxon>
        <taxon>Bacillati</taxon>
        <taxon>Bacillota</taxon>
        <taxon>Clostridia</taxon>
        <taxon>Eubacteriales</taxon>
        <taxon>Clostridiaceae</taxon>
        <taxon>Clostridium</taxon>
    </lineage>
</organism>
<sequence length="396" mass="43813">MKNTYYRLQQYMFSKAQRLLPWRMPNIISGSKSICKLPYKVKNDGVKKVLVITTAGSIKRGSLNEMFDELKKENISYVIYDDVQPDPTIECIEAVVKFYKKEACEGIIAVGGGSVMDCAKVTGARIVKPKKSVSQMAGLMKIRKELPPLYTVPTTAGTGSETTVAAVVTDSSTHLKYAVSDLCLIPKYAVLDPELTCGLPKNLTAITGMDALTHAVEAYTNKYSSKESRKYALDAVKLIFENLKKAYDNGKHIEVRENMLKASYYAGVAFTRSYVGYVHAIAHAVGGLYGVPHGMANAVILPVVLEAYGEAIYKNLAELADATSVPGKTQMEKAKNFILSIRKMNQSMEIPDKLDSIKKEDIPEIINRAMKEANPSYPVPVIWDKIQFEKVVESLK</sequence>
<dbReference type="Pfam" id="PF00465">
    <property type="entry name" value="Fe-ADH"/>
    <property type="match status" value="1"/>
</dbReference>
<dbReference type="PANTHER" id="PTHR11496:SF102">
    <property type="entry name" value="ALCOHOL DEHYDROGENASE 4"/>
    <property type="match status" value="1"/>
</dbReference>
<dbReference type="InterPro" id="IPR039697">
    <property type="entry name" value="Alcohol_dehydrogenase_Fe"/>
</dbReference>
<dbReference type="HOGENOM" id="CLU_007207_0_0_9"/>
<keyword evidence="6" id="KW-0614">Plasmid</keyword>
<reference evidence="6 7" key="1">
    <citation type="journal article" date="2001" name="J. Bacteriol.">
        <title>Genome sequence and comparative analysis of the solvent-producing bacterium Clostridium acetobutylicum.</title>
        <authorList>
            <person name="Nolling J."/>
            <person name="Breton G."/>
            <person name="Omelchenko M.V."/>
            <person name="Makarova K.S."/>
            <person name="Zeng Q."/>
            <person name="Gibson R."/>
            <person name="Lee H.M."/>
            <person name="Dubois J."/>
            <person name="Qiu D."/>
            <person name="Hitti J."/>
            <person name="Wolf Y.I."/>
            <person name="Tatusov R.L."/>
            <person name="Sabathe F."/>
            <person name="Doucette-Stamm L."/>
            <person name="Soucaille P."/>
            <person name="Daly M.J."/>
            <person name="Bennett G.N."/>
            <person name="Koonin E.V."/>
            <person name="Smith D.R."/>
        </authorList>
    </citation>
    <scope>NUCLEOTIDE SEQUENCE [LARGE SCALE GENOMIC DNA]</scope>
    <source>
        <strain evidence="7">ATCC 824 / DSM 792 / JCM 1419 / LMG 5710 / VKM B-1787</strain>
        <plasmid evidence="7">pSOL1</plasmid>
    </source>
</reference>
<keyword evidence="3" id="KW-0520">NAD</keyword>
<evidence type="ECO:0000313" key="6">
    <source>
        <dbReference type="EMBL" id="AAK76805.1"/>
    </source>
</evidence>
<keyword evidence="2" id="KW-0560">Oxidoreductase</keyword>
<dbReference type="KEGG" id="cac:CA_P0059"/>
<accession>Q97TN9</accession>
<evidence type="ECO:0000259" key="5">
    <source>
        <dbReference type="Pfam" id="PF25137"/>
    </source>
</evidence>
<dbReference type="CDD" id="cd08189">
    <property type="entry name" value="Fe-ADH-like"/>
    <property type="match status" value="1"/>
</dbReference>
<dbReference type="Proteomes" id="UP000000814">
    <property type="component" value="Plasmid pSOL1"/>
</dbReference>
<evidence type="ECO:0000313" key="7">
    <source>
        <dbReference type="Proteomes" id="UP000000814"/>
    </source>
</evidence>
<dbReference type="Pfam" id="PF25137">
    <property type="entry name" value="ADH_Fe_C"/>
    <property type="match status" value="1"/>
</dbReference>
<evidence type="ECO:0000256" key="3">
    <source>
        <dbReference type="ARBA" id="ARBA00023027"/>
    </source>
</evidence>
<dbReference type="Gene3D" id="1.20.1090.10">
    <property type="entry name" value="Dehydroquinate synthase-like - alpha domain"/>
    <property type="match status" value="1"/>
</dbReference>
<dbReference type="AlphaFoldDB" id="Q97TN9"/>
<dbReference type="FunFam" id="3.40.50.1970:FF:000003">
    <property type="entry name" value="Alcohol dehydrogenase, iron-containing"/>
    <property type="match status" value="1"/>
</dbReference>
<feature type="domain" description="Fe-containing alcohol dehydrogenase-like C-terminal" evidence="5">
    <location>
        <begin position="204"/>
        <end position="375"/>
    </location>
</feature>
<dbReference type="GO" id="GO:0004022">
    <property type="term" value="F:alcohol dehydrogenase (NAD+) activity"/>
    <property type="evidence" value="ECO:0007669"/>
    <property type="project" value="UniProtKB-ARBA"/>
</dbReference>
<evidence type="ECO:0000259" key="4">
    <source>
        <dbReference type="Pfam" id="PF00465"/>
    </source>
</evidence>
<dbReference type="SUPFAM" id="SSF56796">
    <property type="entry name" value="Dehydroquinate synthase-like"/>
    <property type="match status" value="1"/>
</dbReference>
<name>Q97TN9_CLOAB</name>
<dbReference type="FunFam" id="1.20.1090.10:FF:000001">
    <property type="entry name" value="Aldehyde-alcohol dehydrogenase"/>
    <property type="match status" value="1"/>
</dbReference>
<dbReference type="PATRIC" id="fig|272562.8.peg.59"/>
<protein>
    <submittedName>
        <fullName evidence="6">Alcohol dehydrogenase</fullName>
    </submittedName>
</protein>
<dbReference type="InterPro" id="IPR056798">
    <property type="entry name" value="ADH_Fe_C"/>
</dbReference>
<dbReference type="GO" id="GO:0046872">
    <property type="term" value="F:metal ion binding"/>
    <property type="evidence" value="ECO:0007669"/>
    <property type="project" value="InterPro"/>
</dbReference>
<dbReference type="InterPro" id="IPR018211">
    <property type="entry name" value="ADH_Fe_CS"/>
</dbReference>
<feature type="domain" description="Alcohol dehydrogenase iron-type/glycerol dehydrogenase GldA" evidence="4">
    <location>
        <begin position="26"/>
        <end position="193"/>
    </location>
</feature>
<dbReference type="PANTHER" id="PTHR11496">
    <property type="entry name" value="ALCOHOL DEHYDROGENASE"/>
    <property type="match status" value="1"/>
</dbReference>
<dbReference type="OrthoDB" id="5445534at2"/>
<comment type="similarity">
    <text evidence="1">Belongs to the iron-containing alcohol dehydrogenase family.</text>
</comment>
<keyword evidence="7" id="KW-1185">Reference proteome</keyword>
<geneLocation type="plasmid" evidence="6 7">
    <name>pSOL1</name>
</geneLocation>
<evidence type="ECO:0000256" key="2">
    <source>
        <dbReference type="ARBA" id="ARBA00023002"/>
    </source>
</evidence>
<dbReference type="PROSITE" id="PS00060">
    <property type="entry name" value="ADH_IRON_2"/>
    <property type="match status" value="1"/>
</dbReference>
<dbReference type="PROSITE" id="PS00913">
    <property type="entry name" value="ADH_IRON_1"/>
    <property type="match status" value="1"/>
</dbReference>
<proteinExistence type="inferred from homology"/>
<evidence type="ECO:0000256" key="1">
    <source>
        <dbReference type="ARBA" id="ARBA00007358"/>
    </source>
</evidence>
<dbReference type="EMBL" id="AE001438">
    <property type="protein sequence ID" value="AAK76805.1"/>
    <property type="molecule type" value="Genomic_DNA"/>
</dbReference>
<dbReference type="RefSeq" id="WP_010890744.1">
    <property type="nucleotide sequence ID" value="NC_001988.2"/>
</dbReference>
<gene>
    <name evidence="6" type="ordered locus">CA_P0059</name>
</gene>
<dbReference type="Gene3D" id="3.40.50.1970">
    <property type="match status" value="1"/>
</dbReference>
<dbReference type="InterPro" id="IPR001670">
    <property type="entry name" value="ADH_Fe/GldA"/>
</dbReference>